<evidence type="ECO:0000313" key="1">
    <source>
        <dbReference type="EMBL" id="KAI8003410.1"/>
    </source>
</evidence>
<proteinExistence type="predicted"/>
<dbReference type="EMBL" id="CM045766">
    <property type="protein sequence ID" value="KAI8003410.1"/>
    <property type="molecule type" value="Genomic_DNA"/>
</dbReference>
<organism evidence="1 2">
    <name type="scientific">Camellia lanceoleosa</name>
    <dbReference type="NCBI Taxonomy" id="1840588"/>
    <lineage>
        <taxon>Eukaryota</taxon>
        <taxon>Viridiplantae</taxon>
        <taxon>Streptophyta</taxon>
        <taxon>Embryophyta</taxon>
        <taxon>Tracheophyta</taxon>
        <taxon>Spermatophyta</taxon>
        <taxon>Magnoliopsida</taxon>
        <taxon>eudicotyledons</taxon>
        <taxon>Gunneridae</taxon>
        <taxon>Pentapetalae</taxon>
        <taxon>asterids</taxon>
        <taxon>Ericales</taxon>
        <taxon>Theaceae</taxon>
        <taxon>Camellia</taxon>
    </lineage>
</organism>
<reference evidence="1 2" key="1">
    <citation type="journal article" date="2022" name="Plant J.">
        <title>Chromosome-level genome of Camellia lanceoleosa provides a valuable resource for understanding genome evolution and self-incompatibility.</title>
        <authorList>
            <person name="Gong W."/>
            <person name="Xiao S."/>
            <person name="Wang L."/>
            <person name="Liao Z."/>
            <person name="Chang Y."/>
            <person name="Mo W."/>
            <person name="Hu G."/>
            <person name="Li W."/>
            <person name="Zhao G."/>
            <person name="Zhu H."/>
            <person name="Hu X."/>
            <person name="Ji K."/>
            <person name="Xiang X."/>
            <person name="Song Q."/>
            <person name="Yuan D."/>
            <person name="Jin S."/>
            <person name="Zhang L."/>
        </authorList>
    </citation>
    <scope>NUCLEOTIDE SEQUENCE [LARGE SCALE GENOMIC DNA]</scope>
    <source>
        <strain evidence="1">SQ_2022a</strain>
    </source>
</reference>
<sequence>MAPAAVTAPADSVKPRDVCIVGVARTPIGGFLGSLSPLPATKLGSIAIGTTPSISLGPTHYHPCLAPLVLKIISSLSLFASICVAGDSAACHRSCTSTRMGLLLRDCKVGDWAGEVEWEDPVENIGAKLIRQAVARTNDLAGDGTTTSIVLARGLITEGVKVAAAGANLVLITRGFEKTTKALVEMLKLMSKEVEDSELADVAAVSSRGCASVIHVDCDALRLKQVEVG</sequence>
<name>A0ACC0GRF1_9ERIC</name>
<gene>
    <name evidence="1" type="ORF">LOK49_LG08G01184</name>
</gene>
<keyword evidence="2" id="KW-1185">Reference proteome</keyword>
<evidence type="ECO:0000313" key="2">
    <source>
        <dbReference type="Proteomes" id="UP001060215"/>
    </source>
</evidence>
<dbReference type="Proteomes" id="UP001060215">
    <property type="component" value="Chromosome 9"/>
</dbReference>
<accession>A0ACC0GRF1</accession>
<comment type="caution">
    <text evidence="1">The sequence shown here is derived from an EMBL/GenBank/DDBJ whole genome shotgun (WGS) entry which is preliminary data.</text>
</comment>
<protein>
    <submittedName>
        <fullName evidence="1">Uncharacterized protein</fullName>
    </submittedName>
</protein>